<accession>M1XZ99</accession>
<keyword evidence="3" id="KW-1185">Reference proteome</keyword>
<feature type="coiled-coil region" evidence="1">
    <location>
        <begin position="50"/>
        <end position="82"/>
    </location>
</feature>
<proteinExistence type="predicted"/>
<evidence type="ECO:0000313" key="2">
    <source>
        <dbReference type="EMBL" id="CCQ35475.1"/>
    </source>
</evidence>
<evidence type="ECO:0000313" key="3">
    <source>
        <dbReference type="Proteomes" id="UP000011867"/>
    </source>
</evidence>
<evidence type="ECO:0000256" key="1">
    <source>
        <dbReference type="SAM" id="Coils"/>
    </source>
</evidence>
<keyword evidence="1" id="KW-0175">Coiled coil</keyword>
<dbReference type="RefSeq" id="WP_015408323.1">
    <property type="nucleotide sequence ID" value="NC_020388.1"/>
</dbReference>
<name>M1XZ99_NATM8</name>
<dbReference type="HOGENOM" id="CLU_2285116_0_0_2"/>
<sequence length="101" mass="11931">MASEGERIKREIRAIKEVVAVKKNMSKTGDWQNITQTHLETCVPPEYQYLEELEEDALETRKKRLEADLEDLERRKDACEFNRDVELHRGRRINEEDGDGE</sequence>
<dbReference type="GeneID" id="14650612"/>
<dbReference type="EMBL" id="HF582854">
    <property type="protein sequence ID" value="CCQ35475.1"/>
    <property type="molecule type" value="Genomic_DNA"/>
</dbReference>
<protein>
    <submittedName>
        <fullName evidence="2">Uncharacterized protein</fullName>
    </submittedName>
</protein>
<organism evidence="2 3">
    <name type="scientific">Natronomonas moolapensis (strain DSM 18674 / CECT 7526 / JCM 14361 / 8.8.11)</name>
    <dbReference type="NCBI Taxonomy" id="268739"/>
    <lineage>
        <taxon>Archaea</taxon>
        <taxon>Methanobacteriati</taxon>
        <taxon>Methanobacteriota</taxon>
        <taxon>Stenosarchaea group</taxon>
        <taxon>Halobacteria</taxon>
        <taxon>Halobacteriales</taxon>
        <taxon>Natronomonadaceae</taxon>
        <taxon>Natronomonas</taxon>
    </lineage>
</organism>
<dbReference type="KEGG" id="nmo:Nmlp_1266"/>
<reference evidence="2 3" key="1">
    <citation type="journal article" date="2013" name="Genome Announc.">
        <title>Genome of the haloarchaeon Natronomonas moolapensis, a neutrophilic member of a previously haloalkaliphilic genus.</title>
        <authorList>
            <person name="Dyall-Smith M.L."/>
            <person name="Pfeiffer F."/>
            <person name="Oberwinkler T."/>
            <person name="Klee K."/>
            <person name="Rampp M."/>
            <person name="Palm P."/>
            <person name="Gross K."/>
            <person name="Schuster S.C."/>
            <person name="Oesterhelt D."/>
        </authorList>
    </citation>
    <scope>NUCLEOTIDE SEQUENCE [LARGE SCALE GENOMIC DNA]</scope>
    <source>
        <strain evidence="3">DSM 18674 / JCM 14361 / 8.8.11</strain>
    </source>
</reference>
<dbReference type="AlphaFoldDB" id="M1XZ99"/>
<dbReference type="Proteomes" id="UP000011867">
    <property type="component" value="Chromosome"/>
</dbReference>
<gene>
    <name evidence="2" type="ordered locus">Nmlp_1266</name>
</gene>